<dbReference type="AlphaFoldDB" id="A0A1R3I178"/>
<evidence type="ECO:0000256" key="1">
    <source>
        <dbReference type="ARBA" id="ARBA00009995"/>
    </source>
</evidence>
<evidence type="ECO:0000313" key="5">
    <source>
        <dbReference type="EMBL" id="OMO76299.1"/>
    </source>
</evidence>
<dbReference type="SUPFAM" id="SSF53756">
    <property type="entry name" value="UDP-Glycosyltransferase/glycogen phosphorylase"/>
    <property type="match status" value="1"/>
</dbReference>
<gene>
    <name evidence="5" type="ORF">COLO4_25596</name>
</gene>
<dbReference type="PANTHER" id="PTHR11926:SF1392">
    <property type="entry name" value="GLYCOSYLTRANSFERASE"/>
    <property type="match status" value="1"/>
</dbReference>
<dbReference type="GO" id="GO:0080044">
    <property type="term" value="F:quercetin 7-O-glucosyltransferase activity"/>
    <property type="evidence" value="ECO:0007669"/>
    <property type="project" value="TreeGrafter"/>
</dbReference>
<dbReference type="InterPro" id="IPR035595">
    <property type="entry name" value="UDP_glycos_trans_CS"/>
</dbReference>
<dbReference type="Gene3D" id="3.40.50.2000">
    <property type="entry name" value="Glycogen Phosphorylase B"/>
    <property type="match status" value="3"/>
</dbReference>
<evidence type="ECO:0000256" key="2">
    <source>
        <dbReference type="ARBA" id="ARBA00022676"/>
    </source>
</evidence>
<proteinExistence type="inferred from homology"/>
<dbReference type="Pfam" id="PF00201">
    <property type="entry name" value="UDPGT"/>
    <property type="match status" value="1"/>
</dbReference>
<sequence>MGTELLALTGLKITFLNSQHNHERLIYHTDIQSRFAKYPGFEFETITDGLPEGHPRVSDRIMEIFDAMELRTKPILREMLVKMKPPADCIIGDGILGFAVDVANELGIPIFQFRTERKIWIVWLQVFQAWRLFSDVETSQVFAKPDFIPEKGDIPAELVEGTKERGYIVSWAPQEEVLAHWAVGGFLTHCGWNSTLESVVAGVPMICWPYFADQQLNSRFVSEVWKLGLDMKDMCDRRVVEKMVNDLMVNKREEFVKSAAKFAKLAKESVVIGGSSYHNLAHLIEDIKLMNRNYRK</sequence>
<name>A0A1R3I178_9ROSI</name>
<comment type="caution">
    <text evidence="5">The sequence shown here is derived from an EMBL/GenBank/DDBJ whole genome shotgun (WGS) entry which is preliminary data.</text>
</comment>
<dbReference type="GO" id="GO:0080043">
    <property type="term" value="F:quercetin 3-O-glucosyltransferase activity"/>
    <property type="evidence" value="ECO:0007669"/>
    <property type="project" value="TreeGrafter"/>
</dbReference>
<protein>
    <submittedName>
        <fullName evidence="5">UDP-glucuronosyl/UDP-glucosyltransferase</fullName>
    </submittedName>
</protein>
<dbReference type="EMBL" id="AWUE01019096">
    <property type="protein sequence ID" value="OMO76299.1"/>
    <property type="molecule type" value="Genomic_DNA"/>
</dbReference>
<dbReference type="CDD" id="cd03784">
    <property type="entry name" value="GT1_Gtf-like"/>
    <property type="match status" value="1"/>
</dbReference>
<dbReference type="Proteomes" id="UP000187203">
    <property type="component" value="Unassembled WGS sequence"/>
</dbReference>
<keyword evidence="3 4" id="KW-0808">Transferase</keyword>
<accession>A0A1R3I178</accession>
<comment type="similarity">
    <text evidence="1 4">Belongs to the UDP-glycosyltransferase family.</text>
</comment>
<dbReference type="PROSITE" id="PS00375">
    <property type="entry name" value="UDPGT"/>
    <property type="match status" value="1"/>
</dbReference>
<organism evidence="5 6">
    <name type="scientific">Corchorus olitorius</name>
    <dbReference type="NCBI Taxonomy" id="93759"/>
    <lineage>
        <taxon>Eukaryota</taxon>
        <taxon>Viridiplantae</taxon>
        <taxon>Streptophyta</taxon>
        <taxon>Embryophyta</taxon>
        <taxon>Tracheophyta</taxon>
        <taxon>Spermatophyta</taxon>
        <taxon>Magnoliopsida</taxon>
        <taxon>eudicotyledons</taxon>
        <taxon>Gunneridae</taxon>
        <taxon>Pentapetalae</taxon>
        <taxon>rosids</taxon>
        <taxon>malvids</taxon>
        <taxon>Malvales</taxon>
        <taxon>Malvaceae</taxon>
        <taxon>Grewioideae</taxon>
        <taxon>Apeibeae</taxon>
        <taxon>Corchorus</taxon>
    </lineage>
</organism>
<dbReference type="InterPro" id="IPR002213">
    <property type="entry name" value="UDP_glucos_trans"/>
</dbReference>
<dbReference type="OrthoDB" id="5835829at2759"/>
<evidence type="ECO:0000313" key="6">
    <source>
        <dbReference type="Proteomes" id="UP000187203"/>
    </source>
</evidence>
<reference evidence="6" key="1">
    <citation type="submission" date="2013-09" db="EMBL/GenBank/DDBJ databases">
        <title>Corchorus olitorius genome sequencing.</title>
        <authorList>
            <person name="Alam M."/>
            <person name="Haque M.S."/>
            <person name="Islam M.S."/>
            <person name="Emdad E.M."/>
            <person name="Islam M.M."/>
            <person name="Ahmed B."/>
            <person name="Halim A."/>
            <person name="Hossen Q.M.M."/>
            <person name="Hossain M.Z."/>
            <person name="Ahmed R."/>
            <person name="Khan M.M."/>
            <person name="Islam R."/>
            <person name="Rashid M.M."/>
            <person name="Khan S.A."/>
            <person name="Rahman M.S."/>
            <person name="Alam M."/>
            <person name="Yahiya A.S."/>
            <person name="Khan M.S."/>
            <person name="Azam M.S."/>
            <person name="Haque T."/>
            <person name="Lashkar M.Z.H."/>
            <person name="Akhand A.I."/>
            <person name="Morshed G."/>
            <person name="Roy S."/>
            <person name="Uddin K.S."/>
            <person name="Rabeya T."/>
            <person name="Hossain A.S."/>
            <person name="Chowdhury A."/>
            <person name="Snigdha A.R."/>
            <person name="Mortoza M.S."/>
            <person name="Matin S.A."/>
            <person name="Hoque S.M.E."/>
            <person name="Islam M.K."/>
            <person name="Roy D.K."/>
            <person name="Haider R."/>
            <person name="Moosa M.M."/>
            <person name="Elias S.M."/>
            <person name="Hasan A.M."/>
            <person name="Jahan S."/>
            <person name="Shafiuddin M."/>
            <person name="Mahmood N."/>
            <person name="Shommy N.S."/>
        </authorList>
    </citation>
    <scope>NUCLEOTIDE SEQUENCE [LARGE SCALE GENOMIC DNA]</scope>
    <source>
        <strain evidence="6">cv. O-4</strain>
    </source>
</reference>
<evidence type="ECO:0000256" key="3">
    <source>
        <dbReference type="ARBA" id="ARBA00022679"/>
    </source>
</evidence>
<keyword evidence="6" id="KW-1185">Reference proteome</keyword>
<evidence type="ECO:0000256" key="4">
    <source>
        <dbReference type="RuleBase" id="RU003718"/>
    </source>
</evidence>
<keyword evidence="2 4" id="KW-0328">Glycosyltransferase</keyword>
<dbReference type="PANTHER" id="PTHR11926">
    <property type="entry name" value="GLUCOSYL/GLUCURONOSYL TRANSFERASES"/>
    <property type="match status" value="1"/>
</dbReference>